<keyword evidence="3" id="KW-1185">Reference proteome</keyword>
<dbReference type="EMBL" id="JAKLUA010000001">
    <property type="protein sequence ID" value="MCG2666929.1"/>
    <property type="molecule type" value="Genomic_DNA"/>
</dbReference>
<protein>
    <submittedName>
        <fullName evidence="1">Uncharacterized protein</fullName>
    </submittedName>
</protein>
<dbReference type="Proteomes" id="UP001139054">
    <property type="component" value="Unassembled WGS sequence"/>
</dbReference>
<proteinExistence type="predicted"/>
<dbReference type="RefSeq" id="WP_237859287.1">
    <property type="nucleotide sequence ID" value="NZ_JAKLTY010000002.1"/>
</dbReference>
<comment type="caution">
    <text evidence="1">The sequence shown here is derived from an EMBL/GenBank/DDBJ whole genome shotgun (WGS) entry which is preliminary data.</text>
</comment>
<reference evidence="1" key="1">
    <citation type="submission" date="2022-01" db="EMBL/GenBank/DDBJ databases">
        <title>Genome sequnece data of strain Bradyrhizobium sp. nov.</title>
        <authorList>
            <person name="Zhang J."/>
        </authorList>
    </citation>
    <scope>NUCLEOTIDE SEQUENCE</scope>
    <source>
        <strain evidence="2">WYCCWR 12774</strain>
        <strain evidence="1">WYCCWR 13023</strain>
    </source>
</reference>
<organism evidence="1 4">
    <name type="scientific">Bradyrhizobium zhengyangense</name>
    <dbReference type="NCBI Taxonomy" id="2911009"/>
    <lineage>
        <taxon>Bacteria</taxon>
        <taxon>Pseudomonadati</taxon>
        <taxon>Pseudomonadota</taxon>
        <taxon>Alphaproteobacteria</taxon>
        <taxon>Hyphomicrobiales</taxon>
        <taxon>Nitrobacteraceae</taxon>
        <taxon>Bradyrhizobium</taxon>
    </lineage>
</organism>
<evidence type="ECO:0000313" key="4">
    <source>
        <dbReference type="Proteomes" id="UP001139054"/>
    </source>
</evidence>
<sequence length="193" mass="21670">MLDSITVEEKNSLQRAWSGAAITESTPAGPEKAAFRGVNLRLDLLKALQATWETIKIAAKVKLALYTAPDLATMLEIGVESISAAHTILESLVQTMRPIDYVTYIVLSQKPAGMTQAELESAVNDLLDHGENRDELSWYLRISADRFARASQARQGKWMDKVLEKLSDVDMIEREGDLIRFKSRNFKFGWQPD</sequence>
<evidence type="ECO:0000313" key="1">
    <source>
        <dbReference type="EMBL" id="MCG2625916.1"/>
    </source>
</evidence>
<dbReference type="EMBL" id="JAKLTY010000002">
    <property type="protein sequence ID" value="MCG2625916.1"/>
    <property type="molecule type" value="Genomic_DNA"/>
</dbReference>
<accession>A0A9X1R5T5</accession>
<dbReference type="AlphaFoldDB" id="A0A9X1R5T5"/>
<evidence type="ECO:0000313" key="3">
    <source>
        <dbReference type="Proteomes" id="UP001139012"/>
    </source>
</evidence>
<dbReference type="Proteomes" id="UP001139012">
    <property type="component" value="Unassembled WGS sequence"/>
</dbReference>
<name>A0A9X1R5T5_9BRAD</name>
<evidence type="ECO:0000313" key="2">
    <source>
        <dbReference type="EMBL" id="MCG2666929.1"/>
    </source>
</evidence>
<gene>
    <name evidence="2" type="ORF">L6637_08200</name>
    <name evidence="1" type="ORF">L6654_04685</name>
</gene>